<dbReference type="STRING" id="1150600.ADIARSV_0282"/>
<dbReference type="RefSeq" id="WP_016193533.1">
    <property type="nucleotide sequence ID" value="NZ_AQPN01000010.1"/>
</dbReference>
<feature type="domain" description="DUF4325" evidence="1">
    <location>
        <begin position="25"/>
        <end position="91"/>
    </location>
</feature>
<dbReference type="Pfam" id="PF14213">
    <property type="entry name" value="DUF4325"/>
    <property type="match status" value="1"/>
</dbReference>
<sequence>MTISVLNDFTEYPGLRNCSISEFSGEEFYHDHLNNGFKESYDKKEKLIINLDGTGGYASSFLDEAFGNLVYDFTLNVVKSNIEIISDEEPHWKDMIEEKTFLQWEKRRQVEEKPIVTKNHEPWYRLVNQVPIKKQW</sequence>
<dbReference type="Proteomes" id="UP000014174">
    <property type="component" value="Unassembled WGS sequence"/>
</dbReference>
<evidence type="ECO:0000259" key="1">
    <source>
        <dbReference type="Pfam" id="PF14213"/>
    </source>
</evidence>
<dbReference type="EMBL" id="AQPN01000010">
    <property type="protein sequence ID" value="EOR96498.1"/>
    <property type="molecule type" value="Genomic_DNA"/>
</dbReference>
<name>R9GXV1_9SPHI</name>
<accession>R9GXV1</accession>
<dbReference type="AlphaFoldDB" id="R9GXV1"/>
<dbReference type="OrthoDB" id="1551124at2"/>
<protein>
    <recommendedName>
        <fullName evidence="1">DUF4325 domain-containing protein</fullName>
    </recommendedName>
</protein>
<dbReference type="InterPro" id="IPR025474">
    <property type="entry name" value="DUF4325"/>
</dbReference>
<dbReference type="eggNOG" id="ENOG50302G8">
    <property type="taxonomic scope" value="Bacteria"/>
</dbReference>
<gene>
    <name evidence="2" type="ORF">ADIARSV_0282</name>
</gene>
<keyword evidence="3" id="KW-1185">Reference proteome</keyword>
<proteinExistence type="predicted"/>
<organism evidence="2 3">
    <name type="scientific">Arcticibacter svalbardensis MN12-7</name>
    <dbReference type="NCBI Taxonomy" id="1150600"/>
    <lineage>
        <taxon>Bacteria</taxon>
        <taxon>Pseudomonadati</taxon>
        <taxon>Bacteroidota</taxon>
        <taxon>Sphingobacteriia</taxon>
        <taxon>Sphingobacteriales</taxon>
        <taxon>Sphingobacteriaceae</taxon>
        <taxon>Arcticibacter</taxon>
    </lineage>
</organism>
<comment type="caution">
    <text evidence="2">The sequence shown here is derived from an EMBL/GenBank/DDBJ whole genome shotgun (WGS) entry which is preliminary data.</text>
</comment>
<evidence type="ECO:0000313" key="3">
    <source>
        <dbReference type="Proteomes" id="UP000014174"/>
    </source>
</evidence>
<evidence type="ECO:0000313" key="2">
    <source>
        <dbReference type="EMBL" id="EOR96498.1"/>
    </source>
</evidence>
<reference evidence="2 3" key="1">
    <citation type="journal article" date="2013" name="Genome Announc.">
        <title>Draft Genome Sequence of Arcticibacter svalbardensis Strain MN12-7T, a Member of the Family Sphingobacteriaceae Isolated from an Arctic Soil Sample.</title>
        <authorList>
            <person name="Shivaji S."/>
            <person name="Ara S."/>
            <person name="Prasad S."/>
            <person name="Manasa B.P."/>
            <person name="Begum Z."/>
            <person name="Singh A."/>
            <person name="Kumar Pinnaka A."/>
        </authorList>
    </citation>
    <scope>NUCLEOTIDE SEQUENCE [LARGE SCALE GENOMIC DNA]</scope>
    <source>
        <strain evidence="2 3">MN12-7</strain>
    </source>
</reference>